<dbReference type="Proteomes" id="UP000194606">
    <property type="component" value="Unassembled WGS sequence"/>
</dbReference>
<evidence type="ECO:0000313" key="2">
    <source>
        <dbReference type="EMBL" id="OUK04292.1"/>
    </source>
</evidence>
<protein>
    <submittedName>
        <fullName evidence="2">Uncharacterized protein</fullName>
    </submittedName>
</protein>
<dbReference type="SUPFAM" id="SSF54001">
    <property type="entry name" value="Cysteine proteinases"/>
    <property type="match status" value="1"/>
</dbReference>
<dbReference type="RefSeq" id="WP_086582902.1">
    <property type="nucleotide sequence ID" value="NZ_CP141700.1"/>
</dbReference>
<name>A0A252CCL1_9LACT</name>
<dbReference type="Gene3D" id="3.90.1720.10">
    <property type="entry name" value="endopeptidase domain like (from Nostoc punctiforme)"/>
    <property type="match status" value="1"/>
</dbReference>
<sequence length="265" mass="30201">MKEKLLEKRKRMARKKTQLSIGLMGVALLGLGGLGVGQAKAESLDNLKERMEEHVKKLERSSRSANSDETRKMEKELEEMYLKMVDQEMKENKIMEKIDNLSVVPDKTERTRARHGRWTWRDGVIAVTNNGISGSWHAGIVAPQKSWVTAESSPKTGVKLQYNFEGRGTVGKYNVWQTGVKSTTVSQDWHAGHWAGRQVGKPYNYNFYKTNNRNSFYCSQLIWAAYMDVAKVNLNTSAYDIPGARAIHPSELLYNNKVQLIYRAK</sequence>
<feature type="coiled-coil region" evidence="1">
    <location>
        <begin position="41"/>
        <end position="68"/>
    </location>
</feature>
<reference evidence="2 3" key="1">
    <citation type="submission" date="2017-02" db="EMBL/GenBank/DDBJ databases">
        <authorList>
            <person name="Peterson S.W."/>
        </authorList>
    </citation>
    <scope>NUCLEOTIDE SEQUENCE [LARGE SCALE GENOMIC DNA]</scope>
    <source>
        <strain evidence="2">159469</strain>
    </source>
</reference>
<dbReference type="InterPro" id="IPR038765">
    <property type="entry name" value="Papain-like_cys_pep_sf"/>
</dbReference>
<evidence type="ECO:0000313" key="3">
    <source>
        <dbReference type="Proteomes" id="UP000194606"/>
    </source>
</evidence>
<comment type="caution">
    <text evidence="2">The sequence shown here is derived from an EMBL/GenBank/DDBJ whole genome shotgun (WGS) entry which is preliminary data.</text>
</comment>
<accession>A0A252CCL1</accession>
<proteinExistence type="predicted"/>
<gene>
    <name evidence="2" type="ORF">BZZ03_07400</name>
</gene>
<dbReference type="InterPro" id="IPR024453">
    <property type="entry name" value="Peptidase_C92"/>
</dbReference>
<evidence type="ECO:0000256" key="1">
    <source>
        <dbReference type="SAM" id="Coils"/>
    </source>
</evidence>
<dbReference type="Pfam" id="PF05708">
    <property type="entry name" value="Peptidase_C92"/>
    <property type="match status" value="1"/>
</dbReference>
<dbReference type="EMBL" id="MUIZ01000004">
    <property type="protein sequence ID" value="OUK04292.1"/>
    <property type="molecule type" value="Genomic_DNA"/>
</dbReference>
<dbReference type="AlphaFoldDB" id="A0A252CCL1"/>
<organism evidence="2 3">
    <name type="scientific">Lactococcus petauri</name>
    <dbReference type="NCBI Taxonomy" id="1940789"/>
    <lineage>
        <taxon>Bacteria</taxon>
        <taxon>Bacillati</taxon>
        <taxon>Bacillota</taxon>
        <taxon>Bacilli</taxon>
        <taxon>Lactobacillales</taxon>
        <taxon>Streptococcaceae</taxon>
        <taxon>Lactococcus</taxon>
    </lineage>
</organism>
<keyword evidence="1" id="KW-0175">Coiled coil</keyword>